<keyword evidence="2" id="KW-0812">Transmembrane</keyword>
<dbReference type="AlphaFoldDB" id="A0AAE0IED9"/>
<reference evidence="3" key="1">
    <citation type="journal article" date="2023" name="Mol. Phylogenet. Evol.">
        <title>Genome-scale phylogeny and comparative genomics of the fungal order Sordariales.</title>
        <authorList>
            <person name="Hensen N."/>
            <person name="Bonometti L."/>
            <person name="Westerberg I."/>
            <person name="Brannstrom I.O."/>
            <person name="Guillou S."/>
            <person name="Cros-Aarteil S."/>
            <person name="Calhoun S."/>
            <person name="Haridas S."/>
            <person name="Kuo A."/>
            <person name="Mondo S."/>
            <person name="Pangilinan J."/>
            <person name="Riley R."/>
            <person name="LaButti K."/>
            <person name="Andreopoulos B."/>
            <person name="Lipzen A."/>
            <person name="Chen C."/>
            <person name="Yan M."/>
            <person name="Daum C."/>
            <person name="Ng V."/>
            <person name="Clum A."/>
            <person name="Steindorff A."/>
            <person name="Ohm R.A."/>
            <person name="Martin F."/>
            <person name="Silar P."/>
            <person name="Natvig D.O."/>
            <person name="Lalanne C."/>
            <person name="Gautier V."/>
            <person name="Ament-Velasquez S.L."/>
            <person name="Kruys A."/>
            <person name="Hutchinson M.I."/>
            <person name="Powell A.J."/>
            <person name="Barry K."/>
            <person name="Miller A.N."/>
            <person name="Grigoriev I.V."/>
            <person name="Debuchy R."/>
            <person name="Gladieux P."/>
            <person name="Hiltunen Thoren M."/>
            <person name="Johannesson H."/>
        </authorList>
    </citation>
    <scope>NUCLEOTIDE SEQUENCE</scope>
    <source>
        <strain evidence="3">SMH4131-1</strain>
    </source>
</reference>
<accession>A0AAE0IED9</accession>
<keyword evidence="2" id="KW-0472">Membrane</keyword>
<sequence length="164" mass="18569">MQGLQGLQLIVVSIVTVTAGYVGFGCGTQKKTRRLFFVCLSVVDLCVVHPESSLGGLAIHTTRESTQLVRCYTSPPNEENHGLRGQQARPKTAKSWFLPRTDRGTTRRRGKREKRVRAFGVDSMRLDFGDARRRIRSDQIILFFLDSVKLRYFHTRMVLPSSGI</sequence>
<dbReference type="Proteomes" id="UP001286456">
    <property type="component" value="Unassembled WGS sequence"/>
</dbReference>
<evidence type="ECO:0000313" key="3">
    <source>
        <dbReference type="EMBL" id="KAK3323560.1"/>
    </source>
</evidence>
<gene>
    <name evidence="3" type="ORF">B0T19DRAFT_208287</name>
</gene>
<name>A0AAE0IED9_9PEZI</name>
<evidence type="ECO:0000256" key="2">
    <source>
        <dbReference type="SAM" id="Phobius"/>
    </source>
</evidence>
<comment type="caution">
    <text evidence="3">The sequence shown here is derived from an EMBL/GenBank/DDBJ whole genome shotgun (WGS) entry which is preliminary data.</text>
</comment>
<proteinExistence type="predicted"/>
<feature type="transmembrane region" description="Helical" evidence="2">
    <location>
        <begin position="6"/>
        <end position="24"/>
    </location>
</feature>
<organism evidence="3 4">
    <name type="scientific">Cercophora scortea</name>
    <dbReference type="NCBI Taxonomy" id="314031"/>
    <lineage>
        <taxon>Eukaryota</taxon>
        <taxon>Fungi</taxon>
        <taxon>Dikarya</taxon>
        <taxon>Ascomycota</taxon>
        <taxon>Pezizomycotina</taxon>
        <taxon>Sordariomycetes</taxon>
        <taxon>Sordariomycetidae</taxon>
        <taxon>Sordariales</taxon>
        <taxon>Lasiosphaeriaceae</taxon>
        <taxon>Cercophora</taxon>
    </lineage>
</organism>
<evidence type="ECO:0000256" key="1">
    <source>
        <dbReference type="SAM" id="MobiDB-lite"/>
    </source>
</evidence>
<protein>
    <submittedName>
        <fullName evidence="3">Uncharacterized protein</fullName>
    </submittedName>
</protein>
<keyword evidence="2" id="KW-1133">Transmembrane helix</keyword>
<reference evidence="3" key="2">
    <citation type="submission" date="2023-06" db="EMBL/GenBank/DDBJ databases">
        <authorList>
            <consortium name="Lawrence Berkeley National Laboratory"/>
            <person name="Haridas S."/>
            <person name="Hensen N."/>
            <person name="Bonometti L."/>
            <person name="Westerberg I."/>
            <person name="Brannstrom I.O."/>
            <person name="Guillou S."/>
            <person name="Cros-Aarteil S."/>
            <person name="Calhoun S."/>
            <person name="Kuo A."/>
            <person name="Mondo S."/>
            <person name="Pangilinan J."/>
            <person name="Riley R."/>
            <person name="Labutti K."/>
            <person name="Andreopoulos B."/>
            <person name="Lipzen A."/>
            <person name="Chen C."/>
            <person name="Yanf M."/>
            <person name="Daum C."/>
            <person name="Ng V."/>
            <person name="Clum A."/>
            <person name="Steindorff A."/>
            <person name="Ohm R."/>
            <person name="Martin F."/>
            <person name="Silar P."/>
            <person name="Natvig D."/>
            <person name="Lalanne C."/>
            <person name="Gautier V."/>
            <person name="Ament-Velasquez S.L."/>
            <person name="Kruys A."/>
            <person name="Hutchinson M.I."/>
            <person name="Powell A.J."/>
            <person name="Barry K."/>
            <person name="Miller A.N."/>
            <person name="Grigoriev I.V."/>
            <person name="Debuchy R."/>
            <person name="Gladieux P."/>
            <person name="Thoren M.H."/>
            <person name="Johannesson H."/>
        </authorList>
    </citation>
    <scope>NUCLEOTIDE SEQUENCE</scope>
    <source>
        <strain evidence="3">SMH4131-1</strain>
    </source>
</reference>
<feature type="region of interest" description="Disordered" evidence="1">
    <location>
        <begin position="75"/>
        <end position="94"/>
    </location>
</feature>
<keyword evidence="4" id="KW-1185">Reference proteome</keyword>
<evidence type="ECO:0000313" key="4">
    <source>
        <dbReference type="Proteomes" id="UP001286456"/>
    </source>
</evidence>
<dbReference type="EMBL" id="JAUEPO010000004">
    <property type="protein sequence ID" value="KAK3323560.1"/>
    <property type="molecule type" value="Genomic_DNA"/>
</dbReference>